<feature type="signal peptide" evidence="1">
    <location>
        <begin position="1"/>
        <end position="20"/>
    </location>
</feature>
<dbReference type="RefSeq" id="WP_120162151.1">
    <property type="nucleotide sequence ID" value="NZ_NSDJ01000001.1"/>
</dbReference>
<comment type="caution">
    <text evidence="2">The sequence shown here is derived from an EMBL/GenBank/DDBJ whole genome shotgun (WGS) entry which is preliminary data.</text>
</comment>
<keyword evidence="3" id="KW-1185">Reference proteome</keyword>
<dbReference type="EMBL" id="NSDJ01000001">
    <property type="protein sequence ID" value="RKF67910.1"/>
    <property type="molecule type" value="Genomic_DNA"/>
</dbReference>
<evidence type="ECO:0000256" key="1">
    <source>
        <dbReference type="SAM" id="SignalP"/>
    </source>
</evidence>
<evidence type="ECO:0000313" key="2">
    <source>
        <dbReference type="EMBL" id="RKF67910.1"/>
    </source>
</evidence>
<sequence>MRKITLIFATLCLLPISAFSATIPQGGVFKFTEADGGGGAAHPLDMPLALPVANFFGYAVSGNSYYYDEKSSSPIAVNIMYIESDDMQIPASRLPEITDDNYDFSQHYLPYTSGDKYSWVSGGKEGDWGLPIFNAKPYIKKDPFPAITACSGTPATLKEQRYKCKPGMTSGSRTLSLYDELLDVATKQNKSLWVGTLVFPRASAGPEGSTSNIGTGGDGHELVVYLPHRHMSLIHVEAILLEGTSGMHQVLTAWTLKSNDGENFTYYKGPEGNNQSHYPAPAFVSTGNPAAFNGFMGIGLLNQYENESVPVTEVAAIHTRIGGGLKWTSLWYDALGWARGGDIFMCMNGVKGENSIDDYTDLLNFEYPDYFLKTIIKQQNRYSLPEGRKGFRFEEMFDKPPTSNNAYICDTKGTQLFSSRLRVYTPTGGPDTATDFMELHTDVTPR</sequence>
<evidence type="ECO:0008006" key="4">
    <source>
        <dbReference type="Google" id="ProtNLM"/>
    </source>
</evidence>
<keyword evidence="1" id="KW-0732">Signal</keyword>
<accession>A0ABX9PSC7</accession>
<protein>
    <recommendedName>
        <fullName evidence="4">DUF4185 domain-containing protein</fullName>
    </recommendedName>
</protein>
<reference evidence="2 3" key="1">
    <citation type="submission" date="2017-08" db="EMBL/GenBank/DDBJ databases">
        <title>Comparative genomics of bacteria isolated from necrotic lesions of AOD affected trees.</title>
        <authorList>
            <person name="Doonan J."/>
            <person name="Denman S."/>
            <person name="Mcdonald J.E."/>
        </authorList>
    </citation>
    <scope>NUCLEOTIDE SEQUENCE [LARGE SCALE GENOMIC DNA]</scope>
    <source>
        <strain evidence="2 3">CIP 105588</strain>
    </source>
</reference>
<gene>
    <name evidence="2" type="ORF">CKQ54_05750</name>
</gene>
<evidence type="ECO:0000313" key="3">
    <source>
        <dbReference type="Proteomes" id="UP000284853"/>
    </source>
</evidence>
<dbReference type="Proteomes" id="UP000284853">
    <property type="component" value="Unassembled WGS sequence"/>
</dbReference>
<name>A0ABX9PSC7_9GAMM</name>
<dbReference type="GeneID" id="302708307"/>
<feature type="chain" id="PRO_5045973881" description="DUF4185 domain-containing protein" evidence="1">
    <location>
        <begin position="21"/>
        <end position="446"/>
    </location>
</feature>
<organism evidence="2 3">
    <name type="scientific">Rahnella variigena</name>
    <dbReference type="NCBI Taxonomy" id="574964"/>
    <lineage>
        <taxon>Bacteria</taxon>
        <taxon>Pseudomonadati</taxon>
        <taxon>Pseudomonadota</taxon>
        <taxon>Gammaproteobacteria</taxon>
        <taxon>Enterobacterales</taxon>
        <taxon>Yersiniaceae</taxon>
        <taxon>Rahnella</taxon>
    </lineage>
</organism>
<proteinExistence type="predicted"/>